<reference evidence="10 11" key="1">
    <citation type="submission" date="2024-02" db="EMBL/GenBank/DDBJ databases">
        <title>Roseibium algae sp. nov., isolated from marine alga (Grateloupia sp.), showing potential in myo-inositol conversion.</title>
        <authorList>
            <person name="Wang Y."/>
        </authorList>
    </citation>
    <scope>NUCLEOTIDE SEQUENCE [LARGE SCALE GENOMIC DNA]</scope>
    <source>
        <strain evidence="10 11">H3510</strain>
    </source>
</reference>
<feature type="transmembrane region" description="Helical" evidence="8">
    <location>
        <begin position="138"/>
        <end position="158"/>
    </location>
</feature>
<keyword evidence="2" id="KW-1003">Cell membrane</keyword>
<evidence type="ECO:0000259" key="9">
    <source>
        <dbReference type="Pfam" id="PF02706"/>
    </source>
</evidence>
<feature type="coiled-coil region" evidence="6">
    <location>
        <begin position="295"/>
        <end position="322"/>
    </location>
</feature>
<evidence type="ECO:0000256" key="7">
    <source>
        <dbReference type="SAM" id="MobiDB-lite"/>
    </source>
</evidence>
<feature type="domain" description="Polysaccharide chain length determinant N-terminal" evidence="9">
    <location>
        <begin position="134"/>
        <end position="216"/>
    </location>
</feature>
<sequence>MGGYRNDRGSPEWRHPESRRNSTPGETDTREDDRGIRQAQQRLVELSHGHQSPPRKYDILPPDHNAVHQNDDFREKVGFLSRILTSLVKTHESDVEPGQLIAKNTTRSQHDAPRFATDQTKPILDTRSVLQACYESKWLIAILILIGMACGAAAMLSASSKYTASTSLFFDPKRTEFQWDGSERSSASLQASASLINSQIEILTSNAVLKRVVNELSLETDPEFALKGSGDNDPYAVASALQKALSTSRSDGSYVVAVNVTTGNPIRSAEIANSVVRSFQALEAETTSQFYGGVQKNLDVRLRELRAKLQAADDAVDQFRAKNDLVTAKGELISEDRLVALSTALVAAQQKTIEAQAKVDAAKRLSPANAAAGISNNEVTSATLVALHRQYATAASTVGQLESQLGANHPTLAAAKASLNGLSSEIRDEVKRISLITQSDLDQAKQAERQTGKELATQKALKLSKSSSQGELDKLELQSKAIRDIYEAVLKRAREASEEQNVAQSNVRVIEAAEPPLRADGPGRSLRLIGGLFGGALLGLGLGLAIAITRRILRHPLVRSYFTFDS</sequence>
<feature type="compositionally biased region" description="Basic and acidic residues" evidence="7">
    <location>
        <begin position="1"/>
        <end position="20"/>
    </location>
</feature>
<protein>
    <submittedName>
        <fullName evidence="10">GumC family protein</fullName>
    </submittedName>
</protein>
<proteinExistence type="predicted"/>
<feature type="region of interest" description="Disordered" evidence="7">
    <location>
        <begin position="1"/>
        <end position="39"/>
    </location>
</feature>
<dbReference type="RefSeq" id="WP_340276740.1">
    <property type="nucleotide sequence ID" value="NZ_JBAKIA010000016.1"/>
</dbReference>
<evidence type="ECO:0000313" key="11">
    <source>
        <dbReference type="Proteomes" id="UP001385499"/>
    </source>
</evidence>
<evidence type="ECO:0000256" key="8">
    <source>
        <dbReference type="SAM" id="Phobius"/>
    </source>
</evidence>
<dbReference type="EMBL" id="JBAKIA010000016">
    <property type="protein sequence ID" value="MEJ8476294.1"/>
    <property type="molecule type" value="Genomic_DNA"/>
</dbReference>
<keyword evidence="3 8" id="KW-0812">Transmembrane</keyword>
<evidence type="ECO:0000256" key="6">
    <source>
        <dbReference type="SAM" id="Coils"/>
    </source>
</evidence>
<dbReference type="InterPro" id="IPR050445">
    <property type="entry name" value="Bact_polysacc_biosynth/exp"/>
</dbReference>
<keyword evidence="11" id="KW-1185">Reference proteome</keyword>
<keyword evidence="4 8" id="KW-1133">Transmembrane helix</keyword>
<feature type="compositionally biased region" description="Basic and acidic residues" evidence="7">
    <location>
        <begin position="27"/>
        <end position="36"/>
    </location>
</feature>
<comment type="caution">
    <text evidence="10">The sequence shown here is derived from an EMBL/GenBank/DDBJ whole genome shotgun (WGS) entry which is preliminary data.</text>
</comment>
<accession>A0ABU8TQ64</accession>
<evidence type="ECO:0000256" key="5">
    <source>
        <dbReference type="ARBA" id="ARBA00023136"/>
    </source>
</evidence>
<evidence type="ECO:0000256" key="3">
    <source>
        <dbReference type="ARBA" id="ARBA00022692"/>
    </source>
</evidence>
<gene>
    <name evidence="10" type="ORF">V6575_19555</name>
</gene>
<dbReference type="Pfam" id="PF02706">
    <property type="entry name" value="Wzz"/>
    <property type="match status" value="1"/>
</dbReference>
<evidence type="ECO:0000256" key="4">
    <source>
        <dbReference type="ARBA" id="ARBA00022989"/>
    </source>
</evidence>
<evidence type="ECO:0000313" key="10">
    <source>
        <dbReference type="EMBL" id="MEJ8476294.1"/>
    </source>
</evidence>
<dbReference type="PANTHER" id="PTHR32309:SF13">
    <property type="entry name" value="FERRIC ENTEROBACTIN TRANSPORT PROTEIN FEPE"/>
    <property type="match status" value="1"/>
</dbReference>
<evidence type="ECO:0000256" key="1">
    <source>
        <dbReference type="ARBA" id="ARBA00004651"/>
    </source>
</evidence>
<dbReference type="PANTHER" id="PTHR32309">
    <property type="entry name" value="TYROSINE-PROTEIN KINASE"/>
    <property type="match status" value="1"/>
</dbReference>
<feature type="transmembrane region" description="Helical" evidence="8">
    <location>
        <begin position="528"/>
        <end position="549"/>
    </location>
</feature>
<keyword evidence="6" id="KW-0175">Coiled coil</keyword>
<dbReference type="Proteomes" id="UP001385499">
    <property type="component" value="Unassembled WGS sequence"/>
</dbReference>
<comment type="subcellular location">
    <subcellularLocation>
        <location evidence="1">Cell membrane</location>
        <topology evidence="1">Multi-pass membrane protein</topology>
    </subcellularLocation>
</comment>
<keyword evidence="5 8" id="KW-0472">Membrane</keyword>
<dbReference type="InterPro" id="IPR003856">
    <property type="entry name" value="LPS_length_determ_N"/>
</dbReference>
<organism evidence="10 11">
    <name type="scientific">Roseibium algae</name>
    <dbReference type="NCBI Taxonomy" id="3123038"/>
    <lineage>
        <taxon>Bacteria</taxon>
        <taxon>Pseudomonadati</taxon>
        <taxon>Pseudomonadota</taxon>
        <taxon>Alphaproteobacteria</taxon>
        <taxon>Hyphomicrobiales</taxon>
        <taxon>Stappiaceae</taxon>
        <taxon>Roseibium</taxon>
    </lineage>
</organism>
<name>A0ABU8TQ64_9HYPH</name>
<evidence type="ECO:0000256" key="2">
    <source>
        <dbReference type="ARBA" id="ARBA00022475"/>
    </source>
</evidence>